<evidence type="ECO:0000259" key="8">
    <source>
        <dbReference type="PROSITE" id="PS50112"/>
    </source>
</evidence>
<keyword evidence="11" id="KW-1185">Reference proteome</keyword>
<dbReference type="EC" id="2.7.13.3" evidence="2"/>
<dbReference type="NCBIfam" id="TIGR00229">
    <property type="entry name" value="sensory_box"/>
    <property type="match status" value="4"/>
</dbReference>
<keyword evidence="6" id="KW-1133">Transmembrane helix</keyword>
<dbReference type="SMART" id="SM00086">
    <property type="entry name" value="PAC"/>
    <property type="match status" value="3"/>
</dbReference>
<feature type="transmembrane region" description="Helical" evidence="6">
    <location>
        <begin position="50"/>
        <end position="66"/>
    </location>
</feature>
<feature type="transmembrane region" description="Helical" evidence="6">
    <location>
        <begin position="98"/>
        <end position="122"/>
    </location>
</feature>
<evidence type="ECO:0000256" key="6">
    <source>
        <dbReference type="SAM" id="Phobius"/>
    </source>
</evidence>
<dbReference type="SMART" id="SM00388">
    <property type="entry name" value="HisKA"/>
    <property type="match status" value="1"/>
</dbReference>
<dbReference type="Pfam" id="PF02518">
    <property type="entry name" value="HATPase_c"/>
    <property type="match status" value="1"/>
</dbReference>
<dbReference type="InterPro" id="IPR052162">
    <property type="entry name" value="Sensor_kinase/Photoreceptor"/>
</dbReference>
<dbReference type="InterPro" id="IPR000700">
    <property type="entry name" value="PAS-assoc_C"/>
</dbReference>
<dbReference type="Gene3D" id="2.10.70.100">
    <property type="match status" value="1"/>
</dbReference>
<dbReference type="Gene3D" id="3.30.450.20">
    <property type="entry name" value="PAS domain"/>
    <property type="match status" value="4"/>
</dbReference>
<dbReference type="Proteomes" id="UP000591735">
    <property type="component" value="Unassembled WGS sequence"/>
</dbReference>
<feature type="transmembrane region" description="Helical" evidence="6">
    <location>
        <begin position="73"/>
        <end position="92"/>
    </location>
</feature>
<evidence type="ECO:0000259" key="7">
    <source>
        <dbReference type="PROSITE" id="PS50109"/>
    </source>
</evidence>
<dbReference type="InterPro" id="IPR013767">
    <property type="entry name" value="PAS_fold"/>
</dbReference>
<evidence type="ECO:0000256" key="4">
    <source>
        <dbReference type="ARBA" id="ARBA00022679"/>
    </source>
</evidence>
<dbReference type="PROSITE" id="PS50112">
    <property type="entry name" value="PAS"/>
    <property type="match status" value="3"/>
</dbReference>
<dbReference type="RefSeq" id="WP_183701678.1">
    <property type="nucleotide sequence ID" value="NZ_JACHFE010000003.1"/>
</dbReference>
<evidence type="ECO:0000313" key="10">
    <source>
        <dbReference type="EMBL" id="MBB5321070.1"/>
    </source>
</evidence>
<dbReference type="SUPFAM" id="SSF55874">
    <property type="entry name" value="ATPase domain of HSP90 chaperone/DNA topoisomerase II/histidine kinase"/>
    <property type="match status" value="1"/>
</dbReference>
<gene>
    <name evidence="10" type="ORF">HNR38_001556</name>
</gene>
<dbReference type="PRINTS" id="PR00344">
    <property type="entry name" value="BCTRLSENSOR"/>
</dbReference>
<dbReference type="GO" id="GO:0000155">
    <property type="term" value="F:phosphorelay sensor kinase activity"/>
    <property type="evidence" value="ECO:0007669"/>
    <property type="project" value="InterPro"/>
</dbReference>
<dbReference type="GO" id="GO:0006355">
    <property type="term" value="P:regulation of DNA-templated transcription"/>
    <property type="evidence" value="ECO:0007669"/>
    <property type="project" value="InterPro"/>
</dbReference>
<dbReference type="InterPro" id="IPR036890">
    <property type="entry name" value="HATPase_C_sf"/>
</dbReference>
<dbReference type="InterPro" id="IPR004358">
    <property type="entry name" value="Sig_transdc_His_kin-like_C"/>
</dbReference>
<dbReference type="InterPro" id="IPR013655">
    <property type="entry name" value="PAS_fold_3"/>
</dbReference>
<feature type="domain" description="PAS" evidence="8">
    <location>
        <begin position="629"/>
        <end position="682"/>
    </location>
</feature>
<evidence type="ECO:0000256" key="1">
    <source>
        <dbReference type="ARBA" id="ARBA00000085"/>
    </source>
</evidence>
<dbReference type="InterPro" id="IPR005467">
    <property type="entry name" value="His_kinase_dom"/>
</dbReference>
<name>A0A840UCN5_9GAMM</name>
<dbReference type="PANTHER" id="PTHR43304:SF1">
    <property type="entry name" value="PAC DOMAIN-CONTAINING PROTEIN"/>
    <property type="match status" value="1"/>
</dbReference>
<dbReference type="SUPFAM" id="SSF47384">
    <property type="entry name" value="Homodimeric domain of signal transducing histidine kinase"/>
    <property type="match status" value="1"/>
</dbReference>
<dbReference type="PANTHER" id="PTHR43304">
    <property type="entry name" value="PHYTOCHROME-LIKE PROTEIN CPH1"/>
    <property type="match status" value="1"/>
</dbReference>
<dbReference type="InterPro" id="IPR036097">
    <property type="entry name" value="HisK_dim/P_sf"/>
</dbReference>
<sequence length="1207" mass="135712">MVESRNLTAFWFCATLALSITMAALGATILFDAATLEPATGSHINLRPGGGVLSVILGAAFMALAFQAGRLATVLAISALALASVLAVLPYYEVSTAVAGFAVTPPFWVVTALVATGIVAAIGWPQYRIPGVLTGLASTLLGMMSLLSKWLPELSALSLGSVPESTVVVSPLVMLAGALLPFLPQVFRRTVQVPRQGPIVIGAIAIVITTFSWHFLRVQHSEYLMQRANALADQLEATSLSAYQDKLALIRRMSERWELLDTLPSTLLWQQEVSSYLRDHPDLRLMAIIDPQSGHARTRARSTDSLAWLNDLLHDSGFADWQEHVLGSGSVHLGQPRLSGQGQALAAIGMPVDIADGKTRLLMAVVDMSRVFEQLTRHLDQDMNVRVYARNIPVFEFPPERSLPDNQAPIHLLTRTVKAQHDTQWTLDISIPEGVVPPGDLYLPPLVLFSGLGLSFLVMLIHLFWRESEQRSESLESLNQVLNYHLDQERSLRQTNERILEYSRDLLCSIGKDGRFLQVSPASEALLGYRPTELIGTHYRDLLAGDNRLATEDEIRLLLNGKQGRATGFRTRLSHRSGQVVTVAWSAEWSSEDEALFCVGRDISNELMAETLTRERDQFFSLSPDMFCIVDLNTLFFEVNNTFVETLGYDREDLIGTSYLELIHPDDHHLAANAVTSLLNGHQVFDLVLRLLDRDRSEHWLNINAILSADELIYVVARDTTEQRVIEQKLRESEALLRMAEQVAMLGGWALDLETGNSTWSDAVCIIHDLPAGRVPALEEAIRYYIPEHRESIRLAIQTCIDTGMPFDKELQIRTAQGRLRWVRAIGHPVKDDNGRITRLQGALQDITASKRAMEQIKRFAERQATIFESITDAFFTLDRNWCFTYINRRSEELLRQSRDELLGYNLWEMFPGALGTEFERQYRHAMETGESVSFEGYYEPLDNWLEISAYPSEEGLAVYYRSIRERKEAQWQLEATLQELERSNRELQDFAFVASHDLQEPLRKIQAFSDRLITRSTVLGEQERDYLRRMQSAAGRMQNLIDDLLSYSRVTTRAKPMASCNTRQILGEVLQDMETAIGREQAQIRIDDLPDTHGDPTQLRQVFQNLLSNAIKFHAPERTPEIHIHAGDLSEDSWTLVVADNGIGFDERYAEKLFLPFQRLHQNAGYAGTGIGMAIVKKILDRHQATVSVNSVPGSGTSFRIRFKRG</sequence>
<feature type="transmembrane region" description="Helical" evidence="6">
    <location>
        <begin position="129"/>
        <end position="147"/>
    </location>
</feature>
<evidence type="ECO:0000313" key="11">
    <source>
        <dbReference type="Proteomes" id="UP000591735"/>
    </source>
</evidence>
<dbReference type="InterPro" id="IPR013656">
    <property type="entry name" value="PAS_4"/>
</dbReference>
<feature type="domain" description="PAS" evidence="8">
    <location>
        <begin position="860"/>
        <end position="930"/>
    </location>
</feature>
<keyword evidence="5" id="KW-0418">Kinase</keyword>
<dbReference type="InterPro" id="IPR000014">
    <property type="entry name" value="PAS"/>
</dbReference>
<keyword evidence="6" id="KW-0812">Transmembrane</keyword>
<comment type="caution">
    <text evidence="10">The sequence shown here is derived from an EMBL/GenBank/DDBJ whole genome shotgun (WGS) entry which is preliminary data.</text>
</comment>
<dbReference type="SMART" id="SM00387">
    <property type="entry name" value="HATPase_c"/>
    <property type="match status" value="1"/>
</dbReference>
<dbReference type="CDD" id="cd18773">
    <property type="entry name" value="PDC1_HK_sensor"/>
    <property type="match status" value="1"/>
</dbReference>
<keyword evidence="6" id="KW-0472">Membrane</keyword>
<dbReference type="AlphaFoldDB" id="A0A840UCN5"/>
<accession>A0A840UCN5</accession>
<dbReference type="EMBL" id="JACHFE010000003">
    <property type="protein sequence ID" value="MBB5321070.1"/>
    <property type="molecule type" value="Genomic_DNA"/>
</dbReference>
<dbReference type="Pfam" id="PF08448">
    <property type="entry name" value="PAS_4"/>
    <property type="match status" value="1"/>
</dbReference>
<dbReference type="PROSITE" id="PS50109">
    <property type="entry name" value="HIS_KIN"/>
    <property type="match status" value="1"/>
</dbReference>
<feature type="domain" description="Histidine kinase" evidence="7">
    <location>
        <begin position="994"/>
        <end position="1207"/>
    </location>
</feature>
<dbReference type="Gene3D" id="1.10.287.130">
    <property type="match status" value="1"/>
</dbReference>
<dbReference type="CDD" id="cd00130">
    <property type="entry name" value="PAS"/>
    <property type="match status" value="4"/>
</dbReference>
<dbReference type="PROSITE" id="PS50113">
    <property type="entry name" value="PAC"/>
    <property type="match status" value="1"/>
</dbReference>
<dbReference type="InterPro" id="IPR035965">
    <property type="entry name" value="PAS-like_dom_sf"/>
</dbReference>
<feature type="transmembrane region" description="Helical" evidence="6">
    <location>
        <begin position="167"/>
        <end position="187"/>
    </location>
</feature>
<comment type="catalytic activity">
    <reaction evidence="1">
        <text>ATP + protein L-histidine = ADP + protein N-phospho-L-histidine.</text>
        <dbReference type="EC" id="2.7.13.3"/>
    </reaction>
</comment>
<dbReference type="InterPro" id="IPR001610">
    <property type="entry name" value="PAC"/>
</dbReference>
<dbReference type="Gene3D" id="3.30.565.10">
    <property type="entry name" value="Histidine kinase-like ATPase, C-terminal domain"/>
    <property type="match status" value="1"/>
</dbReference>
<evidence type="ECO:0000256" key="2">
    <source>
        <dbReference type="ARBA" id="ARBA00012438"/>
    </source>
</evidence>
<organism evidence="10 11">
    <name type="scientific">Marinobacter oulmenensis</name>
    <dbReference type="NCBI Taxonomy" id="643747"/>
    <lineage>
        <taxon>Bacteria</taxon>
        <taxon>Pseudomonadati</taxon>
        <taxon>Pseudomonadota</taxon>
        <taxon>Gammaproteobacteria</taxon>
        <taxon>Pseudomonadales</taxon>
        <taxon>Marinobacteraceae</taxon>
        <taxon>Marinobacter</taxon>
    </lineage>
</organism>
<evidence type="ECO:0000256" key="5">
    <source>
        <dbReference type="ARBA" id="ARBA00022777"/>
    </source>
</evidence>
<feature type="domain" description="PAS" evidence="8">
    <location>
        <begin position="492"/>
        <end position="562"/>
    </location>
</feature>
<reference evidence="10 11" key="1">
    <citation type="submission" date="2020-08" db="EMBL/GenBank/DDBJ databases">
        <title>Genomic Encyclopedia of Type Strains, Phase IV (KMG-IV): sequencing the most valuable type-strain genomes for metagenomic binning, comparative biology and taxonomic classification.</title>
        <authorList>
            <person name="Goeker M."/>
        </authorList>
    </citation>
    <scope>NUCLEOTIDE SEQUENCE [LARGE SCALE GENOMIC DNA]</scope>
    <source>
        <strain evidence="10 11">DSM 22359</strain>
    </source>
</reference>
<keyword evidence="3" id="KW-0597">Phosphoprotein</keyword>
<dbReference type="InterPro" id="IPR003594">
    <property type="entry name" value="HATPase_dom"/>
</dbReference>
<dbReference type="SMART" id="SM00091">
    <property type="entry name" value="PAS"/>
    <property type="match status" value="3"/>
</dbReference>
<dbReference type="CDD" id="cd00082">
    <property type="entry name" value="HisKA"/>
    <property type="match status" value="1"/>
</dbReference>
<evidence type="ECO:0000259" key="9">
    <source>
        <dbReference type="PROSITE" id="PS50113"/>
    </source>
</evidence>
<dbReference type="SUPFAM" id="SSF55785">
    <property type="entry name" value="PYP-like sensor domain (PAS domain)"/>
    <property type="match status" value="4"/>
</dbReference>
<dbReference type="Pfam" id="PF08447">
    <property type="entry name" value="PAS_3"/>
    <property type="match status" value="1"/>
</dbReference>
<protein>
    <recommendedName>
        <fullName evidence="2">histidine kinase</fullName>
        <ecNumber evidence="2">2.7.13.3</ecNumber>
    </recommendedName>
</protein>
<proteinExistence type="predicted"/>
<evidence type="ECO:0000256" key="3">
    <source>
        <dbReference type="ARBA" id="ARBA00022553"/>
    </source>
</evidence>
<dbReference type="FunFam" id="3.30.565.10:FF:000006">
    <property type="entry name" value="Sensor histidine kinase WalK"/>
    <property type="match status" value="1"/>
</dbReference>
<dbReference type="Pfam" id="PF00989">
    <property type="entry name" value="PAS"/>
    <property type="match status" value="2"/>
</dbReference>
<keyword evidence="4" id="KW-0808">Transferase</keyword>
<dbReference type="GO" id="GO:0005886">
    <property type="term" value="C:plasma membrane"/>
    <property type="evidence" value="ECO:0007669"/>
    <property type="project" value="UniProtKB-ARBA"/>
</dbReference>
<dbReference type="InterPro" id="IPR003661">
    <property type="entry name" value="HisK_dim/P_dom"/>
</dbReference>
<feature type="domain" description="PAC" evidence="9">
    <location>
        <begin position="807"/>
        <end position="859"/>
    </location>
</feature>
<dbReference type="Pfam" id="PF00512">
    <property type="entry name" value="HisKA"/>
    <property type="match status" value="1"/>
</dbReference>
<feature type="transmembrane region" description="Helical" evidence="6">
    <location>
        <begin position="199"/>
        <end position="216"/>
    </location>
</feature>